<sequence>MSEWLDESYFEYLNGVDLYFEQVGDPMNPAIIYLHGGPGYNSSSFRDLIGEDLMHYQMVYLDQRGSGRSGELKQDTLLIDDLVEDLEAVRDFLGLETFTPLGHGFGALIALEYGRRYPQHVQKIITVNPWIHMPELALELLKAAAEYTGKPFEDPRAEILQNLKEDEYPLVGAVRVERAFELLNARDLLNHMQFKDMQSRMRLEFSDVEAQLLGSGEVQEAFVRAGMWEFEYPGFLVEQECPIFALVGQHDRTSYPDQVQWLEDLAGAEITVLDAGHYPWLDAPEDFVDALDRILLD</sequence>
<feature type="domain" description="AB hydrolase-1" evidence="3">
    <location>
        <begin position="29"/>
        <end position="281"/>
    </location>
</feature>
<evidence type="ECO:0000256" key="1">
    <source>
        <dbReference type="ARBA" id="ARBA00010088"/>
    </source>
</evidence>
<dbReference type="InterPro" id="IPR029058">
    <property type="entry name" value="AB_hydrolase_fold"/>
</dbReference>
<evidence type="ECO:0000256" key="2">
    <source>
        <dbReference type="ARBA" id="ARBA00022801"/>
    </source>
</evidence>
<dbReference type="RefSeq" id="WP_146884860.1">
    <property type="nucleotide sequence ID" value="NZ_BJXB01000011.1"/>
</dbReference>
<dbReference type="GO" id="GO:0006508">
    <property type="term" value="P:proteolysis"/>
    <property type="evidence" value="ECO:0007669"/>
    <property type="project" value="InterPro"/>
</dbReference>
<dbReference type="AlphaFoldDB" id="A0A511N296"/>
<dbReference type="PANTHER" id="PTHR43798">
    <property type="entry name" value="MONOACYLGLYCEROL LIPASE"/>
    <property type="match status" value="1"/>
</dbReference>
<dbReference type="GO" id="GO:0008233">
    <property type="term" value="F:peptidase activity"/>
    <property type="evidence" value="ECO:0007669"/>
    <property type="project" value="InterPro"/>
</dbReference>
<comment type="similarity">
    <text evidence="1">Belongs to the peptidase S33 family.</text>
</comment>
<dbReference type="EMBL" id="BJXB01000011">
    <property type="protein sequence ID" value="GEM46973.1"/>
    <property type="molecule type" value="Genomic_DNA"/>
</dbReference>
<evidence type="ECO:0000313" key="5">
    <source>
        <dbReference type="Proteomes" id="UP000321306"/>
    </source>
</evidence>
<dbReference type="SUPFAM" id="SSF53474">
    <property type="entry name" value="alpha/beta-Hydrolases"/>
    <property type="match status" value="1"/>
</dbReference>
<dbReference type="Gene3D" id="3.40.50.1820">
    <property type="entry name" value="alpha/beta hydrolase"/>
    <property type="match status" value="1"/>
</dbReference>
<proteinExistence type="inferred from homology"/>
<dbReference type="GO" id="GO:0016020">
    <property type="term" value="C:membrane"/>
    <property type="evidence" value="ECO:0007669"/>
    <property type="project" value="TreeGrafter"/>
</dbReference>
<dbReference type="InterPro" id="IPR000073">
    <property type="entry name" value="AB_hydrolase_1"/>
</dbReference>
<dbReference type="PANTHER" id="PTHR43798:SF33">
    <property type="entry name" value="HYDROLASE, PUTATIVE (AFU_ORTHOLOGUE AFUA_2G14860)-RELATED"/>
    <property type="match status" value="1"/>
</dbReference>
<dbReference type="InterPro" id="IPR002410">
    <property type="entry name" value="Peptidase_S33"/>
</dbReference>
<dbReference type="Pfam" id="PF00561">
    <property type="entry name" value="Abhydrolase_1"/>
    <property type="match status" value="1"/>
</dbReference>
<organism evidence="4 5">
    <name type="scientific">Deinococcus cellulosilyticus (strain DSM 18568 / NBRC 106333 / KACC 11606 / 5516J-15)</name>
    <dbReference type="NCBI Taxonomy" id="1223518"/>
    <lineage>
        <taxon>Bacteria</taxon>
        <taxon>Thermotogati</taxon>
        <taxon>Deinococcota</taxon>
        <taxon>Deinococci</taxon>
        <taxon>Deinococcales</taxon>
        <taxon>Deinococcaceae</taxon>
        <taxon>Deinococcus</taxon>
    </lineage>
</organism>
<reference evidence="4 5" key="1">
    <citation type="submission" date="2019-07" db="EMBL/GenBank/DDBJ databases">
        <title>Whole genome shotgun sequence of Deinococcus cellulosilyticus NBRC 106333.</title>
        <authorList>
            <person name="Hosoyama A."/>
            <person name="Uohara A."/>
            <person name="Ohji S."/>
            <person name="Ichikawa N."/>
        </authorList>
    </citation>
    <scope>NUCLEOTIDE SEQUENCE [LARGE SCALE GENOMIC DNA]</scope>
    <source>
        <strain evidence="4 5">NBRC 106333</strain>
    </source>
</reference>
<dbReference type="PRINTS" id="PR00793">
    <property type="entry name" value="PROAMNOPTASE"/>
</dbReference>
<gene>
    <name evidence="4" type="ORF">DC3_26080</name>
</gene>
<dbReference type="Proteomes" id="UP000321306">
    <property type="component" value="Unassembled WGS sequence"/>
</dbReference>
<name>A0A511N296_DEIC1</name>
<dbReference type="OrthoDB" id="9775557at2"/>
<comment type="caution">
    <text evidence="4">The sequence shown here is derived from an EMBL/GenBank/DDBJ whole genome shotgun (WGS) entry which is preliminary data.</text>
</comment>
<keyword evidence="5" id="KW-1185">Reference proteome</keyword>
<accession>A0A511N296</accession>
<keyword evidence="2" id="KW-0378">Hydrolase</keyword>
<evidence type="ECO:0000259" key="3">
    <source>
        <dbReference type="Pfam" id="PF00561"/>
    </source>
</evidence>
<protein>
    <submittedName>
        <fullName evidence="4">Proline iminopeptidase</fullName>
    </submittedName>
</protein>
<dbReference type="InterPro" id="IPR050266">
    <property type="entry name" value="AB_hydrolase_sf"/>
</dbReference>
<evidence type="ECO:0000313" key="4">
    <source>
        <dbReference type="EMBL" id="GEM46973.1"/>
    </source>
</evidence>